<evidence type="ECO:0000256" key="3">
    <source>
        <dbReference type="ARBA" id="ARBA00022475"/>
    </source>
</evidence>
<dbReference type="Pfam" id="PF13490">
    <property type="entry name" value="zf-HC2"/>
    <property type="match status" value="1"/>
</dbReference>
<dbReference type="InterPro" id="IPR027383">
    <property type="entry name" value="Znf_put"/>
</dbReference>
<dbReference type="InterPro" id="IPR041916">
    <property type="entry name" value="Anti_sigma_zinc_sf"/>
</dbReference>
<organism evidence="14 15">
    <name type="scientific">Halobacillus kuroshimensis</name>
    <dbReference type="NCBI Taxonomy" id="302481"/>
    <lineage>
        <taxon>Bacteria</taxon>
        <taxon>Bacillati</taxon>
        <taxon>Bacillota</taxon>
        <taxon>Bacilli</taxon>
        <taxon>Bacillales</taxon>
        <taxon>Bacillaceae</taxon>
        <taxon>Halobacillus</taxon>
    </lineage>
</organism>
<accession>A0ABS3E130</accession>
<keyword evidence="15" id="KW-1185">Reference proteome</keyword>
<evidence type="ECO:0000313" key="15">
    <source>
        <dbReference type="Proteomes" id="UP000663970"/>
    </source>
</evidence>
<dbReference type="InterPro" id="IPR051474">
    <property type="entry name" value="Anti-sigma-K/W_factor"/>
</dbReference>
<evidence type="ECO:0000256" key="8">
    <source>
        <dbReference type="ARBA" id="ARBA00024438"/>
    </source>
</evidence>
<keyword evidence="11" id="KW-0175">Coiled coil</keyword>
<dbReference type="Proteomes" id="UP000663970">
    <property type="component" value="Unassembled WGS sequence"/>
</dbReference>
<evidence type="ECO:0000256" key="5">
    <source>
        <dbReference type="ARBA" id="ARBA00022989"/>
    </source>
</evidence>
<keyword evidence="6" id="KW-0472">Membrane</keyword>
<evidence type="ECO:0000259" key="12">
    <source>
        <dbReference type="Pfam" id="PF10099"/>
    </source>
</evidence>
<evidence type="ECO:0000259" key="13">
    <source>
        <dbReference type="Pfam" id="PF13490"/>
    </source>
</evidence>
<evidence type="ECO:0000256" key="7">
    <source>
        <dbReference type="ARBA" id="ARBA00024353"/>
    </source>
</evidence>
<dbReference type="EMBL" id="JAEKJY010000007">
    <property type="protein sequence ID" value="MBN8237144.1"/>
    <property type="molecule type" value="Genomic_DNA"/>
</dbReference>
<evidence type="ECO:0000313" key="14">
    <source>
        <dbReference type="EMBL" id="MBN8237144.1"/>
    </source>
</evidence>
<feature type="domain" description="Putative zinc-finger" evidence="13">
    <location>
        <begin position="7"/>
        <end position="36"/>
    </location>
</feature>
<dbReference type="InterPro" id="IPR018764">
    <property type="entry name" value="RskA_C"/>
</dbReference>
<evidence type="ECO:0000256" key="6">
    <source>
        <dbReference type="ARBA" id="ARBA00023136"/>
    </source>
</evidence>
<dbReference type="Gene3D" id="1.10.10.1320">
    <property type="entry name" value="Anti-sigma factor, zinc-finger domain"/>
    <property type="match status" value="1"/>
</dbReference>
<feature type="coiled-coil region" evidence="11">
    <location>
        <begin position="114"/>
        <end position="141"/>
    </location>
</feature>
<dbReference type="RefSeq" id="WP_206936000.1">
    <property type="nucleotide sequence ID" value="NZ_JAEKJY010000007.1"/>
</dbReference>
<gene>
    <name evidence="14" type="ORF">JF544_18005</name>
</gene>
<comment type="similarity">
    <text evidence="7">Belongs to the zinc-associated anti-sigma factor (ZAS) superfamily. Anti-sigma-W factor family.</text>
</comment>
<dbReference type="Pfam" id="PF10099">
    <property type="entry name" value="RskA_C"/>
    <property type="match status" value="1"/>
</dbReference>
<reference evidence="14 15" key="1">
    <citation type="submission" date="2020-12" db="EMBL/GenBank/DDBJ databases">
        <title>Oil enriched cultivation method for isolating marine PHA-producing bacteria.</title>
        <authorList>
            <person name="Zheng W."/>
            <person name="Yu S."/>
            <person name="Huang Y."/>
        </authorList>
    </citation>
    <scope>NUCLEOTIDE SEQUENCE [LARGE SCALE GENOMIC DNA]</scope>
    <source>
        <strain evidence="14 15">SY-2-6</strain>
    </source>
</reference>
<proteinExistence type="inferred from homology"/>
<evidence type="ECO:0000256" key="11">
    <source>
        <dbReference type="SAM" id="Coils"/>
    </source>
</evidence>
<evidence type="ECO:0000256" key="9">
    <source>
        <dbReference type="ARBA" id="ARBA00029829"/>
    </source>
</evidence>
<evidence type="ECO:0000256" key="10">
    <source>
        <dbReference type="ARBA" id="ARBA00030803"/>
    </source>
</evidence>
<protein>
    <recommendedName>
        <fullName evidence="8">Anti-sigma-W factor RsiW</fullName>
    </recommendedName>
    <alternativeName>
        <fullName evidence="10">Regulator of SigK</fullName>
    </alternativeName>
    <alternativeName>
        <fullName evidence="9">Sigma-K anti-sigma factor RskA</fullName>
    </alternativeName>
</protein>
<dbReference type="PANTHER" id="PTHR37461">
    <property type="entry name" value="ANTI-SIGMA-K FACTOR RSKA"/>
    <property type="match status" value="1"/>
</dbReference>
<comment type="caution">
    <text evidence="14">The sequence shown here is derived from an EMBL/GenBank/DDBJ whole genome shotgun (WGS) entry which is preliminary data.</text>
</comment>
<evidence type="ECO:0000256" key="4">
    <source>
        <dbReference type="ARBA" id="ARBA00022692"/>
    </source>
</evidence>
<keyword evidence="3" id="KW-1003">Cell membrane</keyword>
<feature type="domain" description="Anti-sigma K factor RskA C-terminal" evidence="12">
    <location>
        <begin position="94"/>
        <end position="249"/>
    </location>
</feature>
<name>A0ABS3E130_9BACI</name>
<comment type="subcellular location">
    <subcellularLocation>
        <location evidence="2">Cell membrane</location>
    </subcellularLocation>
    <subcellularLocation>
        <location evidence="1">Membrane</location>
        <topology evidence="1">Single-pass membrane protein</topology>
    </subcellularLocation>
</comment>
<keyword evidence="5" id="KW-1133">Transmembrane helix</keyword>
<dbReference type="PANTHER" id="PTHR37461:SF1">
    <property type="entry name" value="ANTI-SIGMA-K FACTOR RSKA"/>
    <property type="match status" value="1"/>
</dbReference>
<keyword evidence="4" id="KW-0812">Transmembrane</keyword>
<sequence length="255" mass="28122">MNDKPCDHILDYINDQLSDIERKQFEKHLSECPRCQEELKEMEDLMGYLPTYMEQTEPPAGMKQRVLDEVFSNEEEDTAPVRTKRPVKWKAWSGVLAAGLLLSIGMNVYTGLEVSDLATENEQLESSLTEIQTALSELEDSESGTASPLQQTELASAEGTNAAGTATLLNRETRQELLVQTQNLENLEPGEVYQVWLIEGETPEPAGAFTTNDTGSGGVAFTINEEKSWDAVAITKEPQTGNQTPQGEIILQAGL</sequence>
<evidence type="ECO:0000256" key="2">
    <source>
        <dbReference type="ARBA" id="ARBA00004236"/>
    </source>
</evidence>
<evidence type="ECO:0000256" key="1">
    <source>
        <dbReference type="ARBA" id="ARBA00004167"/>
    </source>
</evidence>